<name>A0A133UAI0_9EURY</name>
<dbReference type="InterPro" id="IPR038770">
    <property type="entry name" value="Na+/solute_symporter_sf"/>
</dbReference>
<organism evidence="12 13">
    <name type="scientific">candidate division MSBL1 archaeon SCGC-AAA259A05</name>
    <dbReference type="NCBI Taxonomy" id="1698259"/>
    <lineage>
        <taxon>Archaea</taxon>
        <taxon>Methanobacteriati</taxon>
        <taxon>Methanobacteriota</taxon>
        <taxon>candidate division MSBL1</taxon>
    </lineage>
</organism>
<evidence type="ECO:0000256" key="7">
    <source>
        <dbReference type="ARBA" id="ARBA00023065"/>
    </source>
</evidence>
<keyword evidence="8 10" id="KW-0472">Membrane</keyword>
<reference evidence="12 13" key="1">
    <citation type="journal article" date="2016" name="Sci. Rep.">
        <title>Metabolic traits of an uncultured archaeal lineage -MSBL1- from brine pools of the Red Sea.</title>
        <authorList>
            <person name="Mwirichia R."/>
            <person name="Alam I."/>
            <person name="Rashid M."/>
            <person name="Vinu M."/>
            <person name="Ba-Alawi W."/>
            <person name="Anthony Kamau A."/>
            <person name="Kamanda Ngugi D."/>
            <person name="Goker M."/>
            <person name="Klenk H.P."/>
            <person name="Bajic V."/>
            <person name="Stingl U."/>
        </authorList>
    </citation>
    <scope>NUCLEOTIDE SEQUENCE [LARGE SCALE GENOMIC DNA]</scope>
    <source>
        <strain evidence="12">SCGC-AAA259A05</strain>
    </source>
</reference>
<keyword evidence="13" id="KW-1185">Reference proteome</keyword>
<dbReference type="EMBL" id="LHXJ01000018">
    <property type="protein sequence ID" value="KXA91168.1"/>
    <property type="molecule type" value="Genomic_DNA"/>
</dbReference>
<keyword evidence="5 10" id="KW-1133">Transmembrane helix</keyword>
<accession>A0A133UAI0</accession>
<feature type="transmembrane region" description="Helical" evidence="10">
    <location>
        <begin position="147"/>
        <end position="169"/>
    </location>
</feature>
<dbReference type="PANTHER" id="PTHR43562">
    <property type="entry name" value="NAPA-TYPE SODIUM/HYDROGEN ANTIPORTER"/>
    <property type="match status" value="1"/>
</dbReference>
<keyword evidence="6" id="KW-0915">Sodium</keyword>
<evidence type="ECO:0000256" key="9">
    <source>
        <dbReference type="ARBA" id="ARBA00023201"/>
    </source>
</evidence>
<evidence type="ECO:0000313" key="13">
    <source>
        <dbReference type="Proteomes" id="UP000070163"/>
    </source>
</evidence>
<evidence type="ECO:0000256" key="3">
    <source>
        <dbReference type="ARBA" id="ARBA00022449"/>
    </source>
</evidence>
<evidence type="ECO:0000256" key="10">
    <source>
        <dbReference type="SAM" id="Phobius"/>
    </source>
</evidence>
<evidence type="ECO:0000256" key="5">
    <source>
        <dbReference type="ARBA" id="ARBA00022989"/>
    </source>
</evidence>
<dbReference type="GO" id="GO:1902600">
    <property type="term" value="P:proton transmembrane transport"/>
    <property type="evidence" value="ECO:0007669"/>
    <property type="project" value="InterPro"/>
</dbReference>
<sequence>MGLLVVGVGQIVGLHFVIGAYLAGLFVREEIMPRKYKFNNFTGGLGNLDNRFRTLSHGFLGPIFIVSMAYKVDFGAVGEAPLFLLSLIGAAIVGKLVGAGFGAYISGKNSWKESLTIGIAMNGRGTVELILAAVALEKLKAFDETHLSLLVLTAFVTTLMVPIALRYVVPELSDLEKV</sequence>
<dbReference type="InterPro" id="IPR006153">
    <property type="entry name" value="Cation/H_exchanger_TM"/>
</dbReference>
<evidence type="ECO:0000256" key="4">
    <source>
        <dbReference type="ARBA" id="ARBA00022692"/>
    </source>
</evidence>
<dbReference type="GO" id="GO:0016020">
    <property type="term" value="C:membrane"/>
    <property type="evidence" value="ECO:0007669"/>
    <property type="project" value="UniProtKB-SubCell"/>
</dbReference>
<feature type="domain" description="Cation/H+ exchanger transmembrane" evidence="11">
    <location>
        <begin position="3"/>
        <end position="166"/>
    </location>
</feature>
<evidence type="ECO:0000259" key="11">
    <source>
        <dbReference type="Pfam" id="PF00999"/>
    </source>
</evidence>
<dbReference type="Pfam" id="PF00999">
    <property type="entry name" value="Na_H_Exchanger"/>
    <property type="match status" value="1"/>
</dbReference>
<feature type="transmembrane region" description="Helical" evidence="10">
    <location>
        <begin position="6"/>
        <end position="27"/>
    </location>
</feature>
<keyword evidence="4 10" id="KW-0812">Transmembrane</keyword>
<dbReference type="AlphaFoldDB" id="A0A133UAI0"/>
<evidence type="ECO:0000313" key="12">
    <source>
        <dbReference type="EMBL" id="KXA91168.1"/>
    </source>
</evidence>
<keyword evidence="9" id="KW-0739">Sodium transport</keyword>
<evidence type="ECO:0000256" key="6">
    <source>
        <dbReference type="ARBA" id="ARBA00023053"/>
    </source>
</evidence>
<dbReference type="GO" id="GO:0006814">
    <property type="term" value="P:sodium ion transport"/>
    <property type="evidence" value="ECO:0007669"/>
    <property type="project" value="UniProtKB-KW"/>
</dbReference>
<feature type="transmembrane region" description="Helical" evidence="10">
    <location>
        <begin position="82"/>
        <end position="105"/>
    </location>
</feature>
<evidence type="ECO:0000256" key="8">
    <source>
        <dbReference type="ARBA" id="ARBA00023136"/>
    </source>
</evidence>
<proteinExistence type="predicted"/>
<dbReference type="Gene3D" id="1.20.1530.20">
    <property type="match status" value="1"/>
</dbReference>
<comment type="subcellular location">
    <subcellularLocation>
        <location evidence="1">Membrane</location>
        <topology evidence="1">Multi-pass membrane protein</topology>
    </subcellularLocation>
</comment>
<gene>
    <name evidence="12" type="ORF">AKJ57_02170</name>
</gene>
<feature type="transmembrane region" description="Helical" evidence="10">
    <location>
        <begin position="52"/>
        <end position="70"/>
    </location>
</feature>
<dbReference type="PANTHER" id="PTHR43562:SF3">
    <property type="entry name" value="SODIUM ION_PROTON EXCHANGER (EUROFUNG)"/>
    <property type="match status" value="1"/>
</dbReference>
<keyword evidence="2" id="KW-0813">Transport</keyword>
<evidence type="ECO:0000256" key="1">
    <source>
        <dbReference type="ARBA" id="ARBA00004141"/>
    </source>
</evidence>
<keyword evidence="7" id="KW-0406">Ion transport</keyword>
<evidence type="ECO:0000256" key="2">
    <source>
        <dbReference type="ARBA" id="ARBA00022448"/>
    </source>
</evidence>
<protein>
    <recommendedName>
        <fullName evidence="11">Cation/H+ exchanger transmembrane domain-containing protein</fullName>
    </recommendedName>
</protein>
<comment type="caution">
    <text evidence="12">The sequence shown here is derived from an EMBL/GenBank/DDBJ whole genome shotgun (WGS) entry which is preliminary data.</text>
</comment>
<keyword evidence="3" id="KW-0050">Antiport</keyword>
<dbReference type="GO" id="GO:0015297">
    <property type="term" value="F:antiporter activity"/>
    <property type="evidence" value="ECO:0007669"/>
    <property type="project" value="UniProtKB-KW"/>
</dbReference>
<dbReference type="Proteomes" id="UP000070163">
    <property type="component" value="Unassembled WGS sequence"/>
</dbReference>